<name>A0A974HYZ7_XENLA</name>
<evidence type="ECO:0000313" key="2">
    <source>
        <dbReference type="EMBL" id="OCT95569.1"/>
    </source>
</evidence>
<sequence length="86" mass="9729">MTMIETLSGWTFVSNRRINQETYTRPQGHRTCSTCLNPNVCSDQSLESWCYQFNISSSRSMRVLPLTSLPTAGILYIILINALCPP</sequence>
<proteinExistence type="predicted"/>
<gene>
    <name evidence="2" type="ORF">XELAEV_18013256mg</name>
</gene>
<dbReference type="AlphaFoldDB" id="A0A974HYZ7"/>
<feature type="transmembrane region" description="Helical" evidence="1">
    <location>
        <begin position="63"/>
        <end position="83"/>
    </location>
</feature>
<organism evidence="2 3">
    <name type="scientific">Xenopus laevis</name>
    <name type="common">African clawed frog</name>
    <dbReference type="NCBI Taxonomy" id="8355"/>
    <lineage>
        <taxon>Eukaryota</taxon>
        <taxon>Metazoa</taxon>
        <taxon>Chordata</taxon>
        <taxon>Craniata</taxon>
        <taxon>Vertebrata</taxon>
        <taxon>Euteleostomi</taxon>
        <taxon>Amphibia</taxon>
        <taxon>Batrachia</taxon>
        <taxon>Anura</taxon>
        <taxon>Pipoidea</taxon>
        <taxon>Pipidae</taxon>
        <taxon>Xenopodinae</taxon>
        <taxon>Xenopus</taxon>
        <taxon>Xenopus</taxon>
    </lineage>
</organism>
<keyword evidence="1" id="KW-1133">Transmembrane helix</keyword>
<dbReference type="EMBL" id="CM004468">
    <property type="protein sequence ID" value="OCT95569.1"/>
    <property type="molecule type" value="Genomic_DNA"/>
</dbReference>
<dbReference type="Proteomes" id="UP000694892">
    <property type="component" value="Chromosome 2L"/>
</dbReference>
<evidence type="ECO:0000313" key="3">
    <source>
        <dbReference type="Proteomes" id="UP000694892"/>
    </source>
</evidence>
<evidence type="ECO:0000256" key="1">
    <source>
        <dbReference type="SAM" id="Phobius"/>
    </source>
</evidence>
<keyword evidence="1" id="KW-0812">Transmembrane</keyword>
<reference evidence="3" key="1">
    <citation type="journal article" date="2016" name="Nature">
        <title>Genome evolution in the allotetraploid frog Xenopus laevis.</title>
        <authorList>
            <person name="Session A.M."/>
            <person name="Uno Y."/>
            <person name="Kwon T."/>
            <person name="Chapman J.A."/>
            <person name="Toyoda A."/>
            <person name="Takahashi S."/>
            <person name="Fukui A."/>
            <person name="Hikosaka A."/>
            <person name="Suzuki A."/>
            <person name="Kondo M."/>
            <person name="van Heeringen S.J."/>
            <person name="Quigley I."/>
            <person name="Heinz S."/>
            <person name="Ogino H."/>
            <person name="Ochi H."/>
            <person name="Hellsten U."/>
            <person name="Lyons J.B."/>
            <person name="Simakov O."/>
            <person name="Putnam N."/>
            <person name="Stites J."/>
            <person name="Kuroki Y."/>
            <person name="Tanaka T."/>
            <person name="Michiue T."/>
            <person name="Watanabe M."/>
            <person name="Bogdanovic O."/>
            <person name="Lister R."/>
            <person name="Georgiou G."/>
            <person name="Paranjpe S.S."/>
            <person name="van Kruijsbergen I."/>
            <person name="Shu S."/>
            <person name="Carlson J."/>
            <person name="Kinoshita T."/>
            <person name="Ohta Y."/>
            <person name="Mawaribuchi S."/>
            <person name="Jenkins J."/>
            <person name="Grimwood J."/>
            <person name="Schmutz J."/>
            <person name="Mitros T."/>
            <person name="Mozaffari S.V."/>
            <person name="Suzuki Y."/>
            <person name="Haramoto Y."/>
            <person name="Yamamoto T.S."/>
            <person name="Takagi C."/>
            <person name="Heald R."/>
            <person name="Miller K."/>
            <person name="Haudenschild C."/>
            <person name="Kitzman J."/>
            <person name="Nakayama T."/>
            <person name="Izutsu Y."/>
            <person name="Robert J."/>
            <person name="Fortriede J."/>
            <person name="Burns K."/>
            <person name="Lotay V."/>
            <person name="Karimi K."/>
            <person name="Yasuoka Y."/>
            <person name="Dichmann D.S."/>
            <person name="Flajnik M.F."/>
            <person name="Houston D.W."/>
            <person name="Shendure J."/>
            <person name="DuPasquier L."/>
            <person name="Vize P.D."/>
            <person name="Zorn A.M."/>
            <person name="Ito M."/>
            <person name="Marcotte E.M."/>
            <person name="Wallingford J.B."/>
            <person name="Ito Y."/>
            <person name="Asashima M."/>
            <person name="Ueno N."/>
            <person name="Matsuda Y."/>
            <person name="Veenstra G.J."/>
            <person name="Fujiyama A."/>
            <person name="Harland R.M."/>
            <person name="Taira M."/>
            <person name="Rokhsar D.S."/>
        </authorList>
    </citation>
    <scope>NUCLEOTIDE SEQUENCE [LARGE SCALE GENOMIC DNA]</scope>
    <source>
        <strain evidence="3">J</strain>
    </source>
</reference>
<protein>
    <submittedName>
        <fullName evidence="2">Uncharacterized protein</fullName>
    </submittedName>
</protein>
<keyword evidence="1" id="KW-0472">Membrane</keyword>
<accession>A0A974HYZ7</accession>